<keyword evidence="18" id="KW-1185">Reference proteome</keyword>
<keyword evidence="12" id="KW-0832">Ubl conjugation</keyword>
<dbReference type="Gene3D" id="1.10.1170.10">
    <property type="entry name" value="Inhibitor Of Apoptosis Protein (2mihbC-IAP-1), Chain A"/>
    <property type="match status" value="1"/>
</dbReference>
<evidence type="ECO:0000256" key="12">
    <source>
        <dbReference type="ARBA" id="ARBA00022843"/>
    </source>
</evidence>
<keyword evidence="11" id="KW-0862">Zinc</keyword>
<keyword evidence="16" id="KW-0137">Centromere</keyword>
<dbReference type="GO" id="GO:0005819">
    <property type="term" value="C:spindle"/>
    <property type="evidence" value="ECO:0007669"/>
    <property type="project" value="UniProtKB-SubCell"/>
</dbReference>
<dbReference type="OrthoDB" id="6415325at2759"/>
<dbReference type="InterPro" id="IPR001370">
    <property type="entry name" value="BIR_rpt"/>
</dbReference>
<dbReference type="PANTHER" id="PTHR46771:SF5">
    <property type="entry name" value="DETERIN"/>
    <property type="match status" value="1"/>
</dbReference>
<accession>A0A4Y2IBN2</accession>
<evidence type="ECO:0000256" key="4">
    <source>
        <dbReference type="ARBA" id="ARBA00006672"/>
    </source>
</evidence>
<dbReference type="GO" id="GO:0000775">
    <property type="term" value="C:chromosome, centromeric region"/>
    <property type="evidence" value="ECO:0007669"/>
    <property type="project" value="UniProtKB-SubCell"/>
</dbReference>
<dbReference type="AlphaFoldDB" id="A0A4Y2IBN2"/>
<dbReference type="SMART" id="SM00238">
    <property type="entry name" value="BIR"/>
    <property type="match status" value="1"/>
</dbReference>
<evidence type="ECO:0000256" key="16">
    <source>
        <dbReference type="ARBA" id="ARBA00023328"/>
    </source>
</evidence>
<dbReference type="GO" id="GO:0005634">
    <property type="term" value="C:nucleus"/>
    <property type="evidence" value="ECO:0007669"/>
    <property type="project" value="UniProtKB-SubCell"/>
</dbReference>
<evidence type="ECO:0000313" key="18">
    <source>
        <dbReference type="Proteomes" id="UP000499080"/>
    </source>
</evidence>
<reference evidence="17 18" key="1">
    <citation type="journal article" date="2019" name="Sci. Rep.">
        <title>Orb-weaving spider Araneus ventricosus genome elucidates the spidroin gene catalogue.</title>
        <authorList>
            <person name="Kono N."/>
            <person name="Nakamura H."/>
            <person name="Ohtoshi R."/>
            <person name="Moran D.A.P."/>
            <person name="Shinohara A."/>
            <person name="Yoshida Y."/>
            <person name="Fujiwara M."/>
            <person name="Mori M."/>
            <person name="Tomita M."/>
            <person name="Arakawa K."/>
        </authorList>
    </citation>
    <scope>NUCLEOTIDE SEQUENCE [LARGE SCALE GENOMIC DNA]</scope>
</reference>
<organism evidence="17 18">
    <name type="scientific">Araneus ventricosus</name>
    <name type="common">Orbweaver spider</name>
    <name type="synonym">Epeira ventricosa</name>
    <dbReference type="NCBI Taxonomy" id="182803"/>
    <lineage>
        <taxon>Eukaryota</taxon>
        <taxon>Metazoa</taxon>
        <taxon>Ecdysozoa</taxon>
        <taxon>Arthropoda</taxon>
        <taxon>Chelicerata</taxon>
        <taxon>Arachnida</taxon>
        <taxon>Araneae</taxon>
        <taxon>Araneomorphae</taxon>
        <taxon>Entelegynae</taxon>
        <taxon>Araneoidea</taxon>
        <taxon>Araneidae</taxon>
        <taxon>Araneus</taxon>
    </lineage>
</organism>
<keyword evidence="15" id="KW-0131">Cell cycle</keyword>
<evidence type="ECO:0000256" key="6">
    <source>
        <dbReference type="ARBA" id="ARBA00022553"/>
    </source>
</evidence>
<keyword evidence="5" id="KW-0963">Cytoplasm</keyword>
<comment type="similarity">
    <text evidence="4">Belongs to the IAP family.</text>
</comment>
<evidence type="ECO:0000256" key="1">
    <source>
        <dbReference type="ARBA" id="ARBA00004123"/>
    </source>
</evidence>
<dbReference type="InterPro" id="IPR051190">
    <property type="entry name" value="Baculoviral_IAP"/>
</dbReference>
<dbReference type="FunFam" id="1.10.1170.10:FF:000009">
    <property type="entry name" value="Baculoviral IAP repeat-containing protein 5"/>
    <property type="match status" value="1"/>
</dbReference>
<keyword evidence="10" id="KW-0159">Chromosome partition</keyword>
<evidence type="ECO:0000256" key="8">
    <source>
        <dbReference type="ARBA" id="ARBA00022723"/>
    </source>
</evidence>
<keyword evidence="6" id="KW-0597">Phosphoprotein</keyword>
<dbReference type="GO" id="GO:0051301">
    <property type="term" value="P:cell division"/>
    <property type="evidence" value="ECO:0007669"/>
    <property type="project" value="UniProtKB-KW"/>
</dbReference>
<evidence type="ECO:0000256" key="13">
    <source>
        <dbReference type="ARBA" id="ARBA00023212"/>
    </source>
</evidence>
<evidence type="ECO:0000256" key="15">
    <source>
        <dbReference type="ARBA" id="ARBA00023306"/>
    </source>
</evidence>
<evidence type="ECO:0000256" key="7">
    <source>
        <dbReference type="ARBA" id="ARBA00022618"/>
    </source>
</evidence>
<dbReference type="GO" id="GO:0007059">
    <property type="term" value="P:chromosome segregation"/>
    <property type="evidence" value="ECO:0007669"/>
    <property type="project" value="UniProtKB-KW"/>
</dbReference>
<dbReference type="SUPFAM" id="SSF57924">
    <property type="entry name" value="Inhibitor of apoptosis (IAP) repeat"/>
    <property type="match status" value="1"/>
</dbReference>
<evidence type="ECO:0000256" key="3">
    <source>
        <dbReference type="ARBA" id="ARBA00004584"/>
    </source>
</evidence>
<protein>
    <submittedName>
        <fullName evidence="17">Baculoviral IAP repeat-containing protein 5</fullName>
    </submittedName>
</protein>
<gene>
    <name evidence="17" type="primary">Birc5</name>
    <name evidence="17" type="ORF">AVEN_69464_1</name>
</gene>
<evidence type="ECO:0000256" key="9">
    <source>
        <dbReference type="ARBA" id="ARBA00022776"/>
    </source>
</evidence>
<evidence type="ECO:0000256" key="5">
    <source>
        <dbReference type="ARBA" id="ARBA00022490"/>
    </source>
</evidence>
<dbReference type="Proteomes" id="UP000499080">
    <property type="component" value="Unassembled WGS sequence"/>
</dbReference>
<keyword evidence="14" id="KW-0539">Nucleus</keyword>
<keyword evidence="13" id="KW-0206">Cytoskeleton</keyword>
<keyword evidence="9" id="KW-0498">Mitosis</keyword>
<dbReference type="EMBL" id="BGPR01002499">
    <property type="protein sequence ID" value="GBM74456.1"/>
    <property type="molecule type" value="Genomic_DNA"/>
</dbReference>
<name>A0A4Y2IBN2_ARAVE</name>
<evidence type="ECO:0000256" key="2">
    <source>
        <dbReference type="ARBA" id="ARBA00004186"/>
    </source>
</evidence>
<comment type="caution">
    <text evidence="17">The sequence shown here is derived from an EMBL/GenBank/DDBJ whole genome shotgun (WGS) entry which is preliminary data.</text>
</comment>
<evidence type="ECO:0000256" key="14">
    <source>
        <dbReference type="ARBA" id="ARBA00023242"/>
    </source>
</evidence>
<comment type="subcellular location">
    <subcellularLocation>
        <location evidence="3">Chromosome</location>
        <location evidence="3">Centromere</location>
    </subcellularLocation>
    <subcellularLocation>
        <location evidence="2">Cytoplasm</location>
        <location evidence="2">Cytoskeleton</location>
        <location evidence="2">Spindle</location>
    </subcellularLocation>
    <subcellularLocation>
        <location evidence="1">Nucleus</location>
    </subcellularLocation>
</comment>
<sequence>MCLLDTNMIEGLQEVQGEKYDAMYTEAIRFQSFKNWPFDENAICSASKMAEAGFFHCPTENEPDLVQCYVCFKELDGWEPTDEPWAEHFSHSKDCMFAQLKKPQKDLTIKEIFNIECARKYNKIKRVITQHLQEGRRMKEGIIEYIENLEESLEKTSKKKK</sequence>
<evidence type="ECO:0000256" key="10">
    <source>
        <dbReference type="ARBA" id="ARBA00022829"/>
    </source>
</evidence>
<dbReference type="Pfam" id="PF00653">
    <property type="entry name" value="BIR"/>
    <property type="match status" value="1"/>
</dbReference>
<dbReference type="GO" id="GO:0046872">
    <property type="term" value="F:metal ion binding"/>
    <property type="evidence" value="ECO:0007669"/>
    <property type="project" value="UniProtKB-KW"/>
</dbReference>
<keyword evidence="8" id="KW-0479">Metal-binding</keyword>
<dbReference type="CDD" id="cd00022">
    <property type="entry name" value="BIR"/>
    <property type="match status" value="1"/>
</dbReference>
<dbReference type="PROSITE" id="PS50143">
    <property type="entry name" value="BIR_REPEAT_2"/>
    <property type="match status" value="1"/>
</dbReference>
<dbReference type="PANTHER" id="PTHR46771">
    <property type="entry name" value="DETERIN"/>
    <property type="match status" value="1"/>
</dbReference>
<evidence type="ECO:0000313" key="17">
    <source>
        <dbReference type="EMBL" id="GBM74456.1"/>
    </source>
</evidence>
<keyword evidence="7" id="KW-0132">Cell division</keyword>
<proteinExistence type="inferred from homology"/>
<evidence type="ECO:0000256" key="11">
    <source>
        <dbReference type="ARBA" id="ARBA00022833"/>
    </source>
</evidence>